<gene>
    <name evidence="1" type="ORF">METZ01_LOCUS174477</name>
</gene>
<accession>A0A382C8L7</accession>
<organism evidence="1">
    <name type="scientific">marine metagenome</name>
    <dbReference type="NCBI Taxonomy" id="408172"/>
    <lineage>
        <taxon>unclassified sequences</taxon>
        <taxon>metagenomes</taxon>
        <taxon>ecological metagenomes</taxon>
    </lineage>
</organism>
<proteinExistence type="predicted"/>
<sequence>MSGSLDTDGRPHFGVWIRALPGPILREGTSAMILAIVNAGGPRTARPDPTFSTAVE</sequence>
<reference evidence="1" key="1">
    <citation type="submission" date="2018-05" db="EMBL/GenBank/DDBJ databases">
        <authorList>
            <person name="Lanie J.A."/>
            <person name="Ng W.-L."/>
            <person name="Kazmierczak K.M."/>
            <person name="Andrzejewski T.M."/>
            <person name="Davidsen T.M."/>
            <person name="Wayne K.J."/>
            <person name="Tettelin H."/>
            <person name="Glass J.I."/>
            <person name="Rusch D."/>
            <person name="Podicherti R."/>
            <person name="Tsui H.-C.T."/>
            <person name="Winkler M.E."/>
        </authorList>
    </citation>
    <scope>NUCLEOTIDE SEQUENCE</scope>
</reference>
<dbReference type="EMBL" id="UINC01033018">
    <property type="protein sequence ID" value="SVB21623.1"/>
    <property type="molecule type" value="Genomic_DNA"/>
</dbReference>
<name>A0A382C8L7_9ZZZZ</name>
<evidence type="ECO:0000313" key="1">
    <source>
        <dbReference type="EMBL" id="SVB21623.1"/>
    </source>
</evidence>
<dbReference type="AlphaFoldDB" id="A0A382C8L7"/>
<protein>
    <submittedName>
        <fullName evidence="1">Uncharacterized protein</fullName>
    </submittedName>
</protein>